<dbReference type="SUPFAM" id="SSF53474">
    <property type="entry name" value="alpha/beta-Hydrolases"/>
    <property type="match status" value="1"/>
</dbReference>
<dbReference type="Gene3D" id="3.40.50.1820">
    <property type="entry name" value="alpha/beta hydrolase"/>
    <property type="match status" value="1"/>
</dbReference>
<evidence type="ECO:0000256" key="1">
    <source>
        <dbReference type="SAM" id="SignalP"/>
    </source>
</evidence>
<dbReference type="AlphaFoldDB" id="A0A0C3HAD2"/>
<dbReference type="InParanoid" id="A0A0C3HAD2"/>
<dbReference type="InterPro" id="IPR029058">
    <property type="entry name" value="AB_hydrolase_fold"/>
</dbReference>
<dbReference type="PANTHER" id="PTHR43194:SF4">
    <property type="entry name" value="AB HYDROLASE-1 DOMAIN-CONTAINING PROTEIN"/>
    <property type="match status" value="1"/>
</dbReference>
<reference evidence="3" key="2">
    <citation type="submission" date="2015-01" db="EMBL/GenBank/DDBJ databases">
        <title>Evolutionary Origins and Diversification of the Mycorrhizal Mutualists.</title>
        <authorList>
            <consortium name="DOE Joint Genome Institute"/>
            <consortium name="Mycorrhizal Genomics Consortium"/>
            <person name="Kohler A."/>
            <person name="Kuo A."/>
            <person name="Nagy L.G."/>
            <person name="Floudas D."/>
            <person name="Copeland A."/>
            <person name="Barry K.W."/>
            <person name="Cichocki N."/>
            <person name="Veneault-Fourrey C."/>
            <person name="LaButti K."/>
            <person name="Lindquist E.A."/>
            <person name="Lipzen A."/>
            <person name="Lundell T."/>
            <person name="Morin E."/>
            <person name="Murat C."/>
            <person name="Riley R."/>
            <person name="Ohm R."/>
            <person name="Sun H."/>
            <person name="Tunlid A."/>
            <person name="Henrissat B."/>
            <person name="Grigoriev I.V."/>
            <person name="Hibbett D.S."/>
            <person name="Martin F."/>
        </authorList>
    </citation>
    <scope>NUCLEOTIDE SEQUENCE [LARGE SCALE GENOMIC DNA]</scope>
    <source>
        <strain evidence="3">Zn</strain>
    </source>
</reference>
<dbReference type="STRING" id="913774.A0A0C3HAD2"/>
<feature type="signal peptide" evidence="1">
    <location>
        <begin position="1"/>
        <end position="19"/>
    </location>
</feature>
<dbReference type="EMBL" id="KN832879">
    <property type="protein sequence ID" value="KIM99326.1"/>
    <property type="molecule type" value="Genomic_DNA"/>
</dbReference>
<reference evidence="2 3" key="1">
    <citation type="submission" date="2014-04" db="EMBL/GenBank/DDBJ databases">
        <authorList>
            <consortium name="DOE Joint Genome Institute"/>
            <person name="Kuo A."/>
            <person name="Martino E."/>
            <person name="Perotto S."/>
            <person name="Kohler A."/>
            <person name="Nagy L.G."/>
            <person name="Floudas D."/>
            <person name="Copeland A."/>
            <person name="Barry K.W."/>
            <person name="Cichocki N."/>
            <person name="Veneault-Fourrey C."/>
            <person name="LaButti K."/>
            <person name="Lindquist E.A."/>
            <person name="Lipzen A."/>
            <person name="Lundell T."/>
            <person name="Morin E."/>
            <person name="Murat C."/>
            <person name="Sun H."/>
            <person name="Tunlid A."/>
            <person name="Henrissat B."/>
            <person name="Grigoriev I.V."/>
            <person name="Hibbett D.S."/>
            <person name="Martin F."/>
            <person name="Nordberg H.P."/>
            <person name="Cantor M.N."/>
            <person name="Hua S.X."/>
        </authorList>
    </citation>
    <scope>NUCLEOTIDE SEQUENCE [LARGE SCALE GENOMIC DNA]</scope>
    <source>
        <strain evidence="2 3">Zn</strain>
    </source>
</reference>
<protein>
    <submittedName>
        <fullName evidence="2">Uncharacterized protein</fullName>
    </submittedName>
</protein>
<dbReference type="PANTHER" id="PTHR43194">
    <property type="entry name" value="HYDROLASE ALPHA/BETA FOLD FAMILY"/>
    <property type="match status" value="1"/>
</dbReference>
<dbReference type="InterPro" id="IPR050228">
    <property type="entry name" value="Carboxylesterase_BioH"/>
</dbReference>
<feature type="chain" id="PRO_5002174754" evidence="1">
    <location>
        <begin position="20"/>
        <end position="369"/>
    </location>
</feature>
<evidence type="ECO:0000313" key="2">
    <source>
        <dbReference type="EMBL" id="KIM99326.1"/>
    </source>
</evidence>
<organism evidence="2 3">
    <name type="scientific">Oidiodendron maius (strain Zn)</name>
    <dbReference type="NCBI Taxonomy" id="913774"/>
    <lineage>
        <taxon>Eukaryota</taxon>
        <taxon>Fungi</taxon>
        <taxon>Dikarya</taxon>
        <taxon>Ascomycota</taxon>
        <taxon>Pezizomycotina</taxon>
        <taxon>Leotiomycetes</taxon>
        <taxon>Leotiomycetes incertae sedis</taxon>
        <taxon>Myxotrichaceae</taxon>
        <taxon>Oidiodendron</taxon>
    </lineage>
</organism>
<dbReference type="CDD" id="cd12809">
    <property type="entry name" value="Esterase_713_like-2"/>
    <property type="match status" value="1"/>
</dbReference>
<dbReference type="Proteomes" id="UP000054321">
    <property type="component" value="Unassembled WGS sequence"/>
</dbReference>
<accession>A0A0C3HAD2</accession>
<gene>
    <name evidence="2" type="ORF">OIDMADRAFT_146840</name>
</gene>
<keyword evidence="1" id="KW-0732">Signal</keyword>
<sequence>MHFNSFKILAVLALYGAAAYPTAPSAPYGRHYFYVGGKYIQVASGNTTSQYRVGQIYVEKLTPSIVTKQHPIIFIAGSAQTGTNFLHTPDGREGWAHYFLSQGYVVYLSDQPERGRSPWLPGHGEMVAIATTAIENFFTATQDFNLWPQASLHTQWPGSGRVGDPVFDAFYATQVQLQNDNLIAEATNAAAYTALVDYLNQPVYLLTHSQAGPFGWRVGDARPNLVKKIVALEPGGPPFEGVFPFFGPHPYGITDLAVEYDPPAGPNGSYLSTIVRPAPPGTKLTDCILQADPPKQLVNLAKVSVLVVTSESSYHAPYDYCTVDYLKQAGVATDFFDLPIIGIRGNGHMMFMEKNNLEIAERILAWMEE</sequence>
<evidence type="ECO:0000313" key="3">
    <source>
        <dbReference type="Proteomes" id="UP000054321"/>
    </source>
</evidence>
<dbReference type="OrthoDB" id="9978720at2759"/>
<dbReference type="HOGENOM" id="CLU_038297_1_0_1"/>
<proteinExistence type="predicted"/>
<name>A0A0C3HAD2_OIDMZ</name>
<keyword evidence="3" id="KW-1185">Reference proteome</keyword>